<dbReference type="EMBL" id="CAJVPI010001268">
    <property type="protein sequence ID" value="CAG8604081.1"/>
    <property type="molecule type" value="Genomic_DNA"/>
</dbReference>
<dbReference type="AlphaFoldDB" id="A0A9N9GIB8"/>
<sequence>MFGGLISRGISLRHVNLLHKENYKGYVGDFLKNSKDSSGNLLFKGNEVEALRKEVGLESIHAELGKKRSELTKISLQKADKKQKLIQIQNQIKAFESGRIDHLRTQLKHLGDKLTDPSNQEIITYQETIAIRTLVYFLTDLEKEGKLETPLTPTEKGYLTKVEQLEAIRNAKLPTYNT</sequence>
<keyword evidence="2" id="KW-1185">Reference proteome</keyword>
<evidence type="ECO:0000313" key="1">
    <source>
        <dbReference type="EMBL" id="CAG8604081.1"/>
    </source>
</evidence>
<gene>
    <name evidence="1" type="ORF">PBRASI_LOCUS7805</name>
</gene>
<organism evidence="1 2">
    <name type="scientific">Paraglomus brasilianum</name>
    <dbReference type="NCBI Taxonomy" id="144538"/>
    <lineage>
        <taxon>Eukaryota</taxon>
        <taxon>Fungi</taxon>
        <taxon>Fungi incertae sedis</taxon>
        <taxon>Mucoromycota</taxon>
        <taxon>Glomeromycotina</taxon>
        <taxon>Glomeromycetes</taxon>
        <taxon>Paraglomerales</taxon>
        <taxon>Paraglomeraceae</taxon>
        <taxon>Paraglomus</taxon>
    </lineage>
</organism>
<name>A0A9N9GIB8_9GLOM</name>
<proteinExistence type="predicted"/>
<protein>
    <submittedName>
        <fullName evidence="1">4689_t:CDS:1</fullName>
    </submittedName>
</protein>
<comment type="caution">
    <text evidence="1">The sequence shown here is derived from an EMBL/GenBank/DDBJ whole genome shotgun (WGS) entry which is preliminary data.</text>
</comment>
<dbReference type="OrthoDB" id="10467372at2759"/>
<reference evidence="1" key="1">
    <citation type="submission" date="2021-06" db="EMBL/GenBank/DDBJ databases">
        <authorList>
            <person name="Kallberg Y."/>
            <person name="Tangrot J."/>
            <person name="Rosling A."/>
        </authorList>
    </citation>
    <scope>NUCLEOTIDE SEQUENCE</scope>
    <source>
        <strain evidence="1">BR232B</strain>
    </source>
</reference>
<accession>A0A9N9GIB8</accession>
<evidence type="ECO:0000313" key="2">
    <source>
        <dbReference type="Proteomes" id="UP000789739"/>
    </source>
</evidence>
<dbReference type="Proteomes" id="UP000789739">
    <property type="component" value="Unassembled WGS sequence"/>
</dbReference>